<keyword evidence="3" id="KW-1185">Reference proteome</keyword>
<dbReference type="FunFam" id="3.30.60.30:FF:000116">
    <property type="entry name" value="Serine protease inhibitor, Kazal-type family protein"/>
    <property type="match status" value="1"/>
</dbReference>
<dbReference type="PANTHER" id="PTHR34376">
    <property type="entry name" value="SERINE PROTEASE INHIBITOR, KAZAL-TYPE FAMILY PROTEIN"/>
    <property type="match status" value="1"/>
</dbReference>
<dbReference type="OrthoDB" id="1916993at2759"/>
<evidence type="ECO:0000256" key="1">
    <source>
        <dbReference type="SAM" id="Phobius"/>
    </source>
</evidence>
<comment type="caution">
    <text evidence="2">The sequence shown here is derived from an EMBL/GenBank/DDBJ whole genome shotgun (WGS) entry which is preliminary data.</text>
</comment>
<keyword evidence="1" id="KW-0812">Transmembrane</keyword>
<dbReference type="EMBL" id="JACXVP010000006">
    <property type="protein sequence ID" value="KAG5602628.1"/>
    <property type="molecule type" value="Genomic_DNA"/>
</dbReference>
<feature type="transmembrane region" description="Helical" evidence="1">
    <location>
        <begin position="12"/>
        <end position="31"/>
    </location>
</feature>
<keyword evidence="1" id="KW-0472">Membrane</keyword>
<evidence type="ECO:0000313" key="2">
    <source>
        <dbReference type="EMBL" id="KAG5602628.1"/>
    </source>
</evidence>
<evidence type="ECO:0008006" key="4">
    <source>
        <dbReference type="Google" id="ProtNLM"/>
    </source>
</evidence>
<dbReference type="Proteomes" id="UP000824120">
    <property type="component" value="Chromosome 6"/>
</dbReference>
<sequence>MKSELRKSQFHLQILLFAVIFLSITVCLNGLNPLPSHQDDEDKCPRTPFPTDSCPINCFRPDPVCGVDGVTYWCGCPDAHCAGVRVAKLGPCSVGNGGSAAVPGWAWDGGVYLFCSKTIKIHSYVYQLIEMVQ</sequence>
<dbReference type="Gene3D" id="3.30.60.30">
    <property type="match status" value="1"/>
</dbReference>
<feature type="non-terminal residue" evidence="2">
    <location>
        <position position="133"/>
    </location>
</feature>
<accession>A0A9J5YU93</accession>
<protein>
    <recommendedName>
        <fullName evidence="4">Serine protease inhibitor, Kazal-type family protein</fullName>
    </recommendedName>
</protein>
<dbReference type="AlphaFoldDB" id="A0A9J5YU93"/>
<keyword evidence="1" id="KW-1133">Transmembrane helix</keyword>
<proteinExistence type="predicted"/>
<name>A0A9J5YU93_SOLCO</name>
<gene>
    <name evidence="2" type="ORF">H5410_033998</name>
</gene>
<dbReference type="PANTHER" id="PTHR34376:SF6">
    <property type="entry name" value="KAZAL-LIKE DOMAIN-CONTAINING PROTEIN"/>
    <property type="match status" value="1"/>
</dbReference>
<evidence type="ECO:0000313" key="3">
    <source>
        <dbReference type="Proteomes" id="UP000824120"/>
    </source>
</evidence>
<reference evidence="2 3" key="1">
    <citation type="submission" date="2020-09" db="EMBL/GenBank/DDBJ databases">
        <title>De no assembly of potato wild relative species, Solanum commersonii.</title>
        <authorList>
            <person name="Cho K."/>
        </authorList>
    </citation>
    <scope>NUCLEOTIDE SEQUENCE [LARGE SCALE GENOMIC DNA]</scope>
    <source>
        <strain evidence="2">LZ3.2</strain>
        <tissue evidence="2">Leaf</tissue>
    </source>
</reference>
<organism evidence="2 3">
    <name type="scientific">Solanum commersonii</name>
    <name type="common">Commerson's wild potato</name>
    <name type="synonym">Commerson's nightshade</name>
    <dbReference type="NCBI Taxonomy" id="4109"/>
    <lineage>
        <taxon>Eukaryota</taxon>
        <taxon>Viridiplantae</taxon>
        <taxon>Streptophyta</taxon>
        <taxon>Embryophyta</taxon>
        <taxon>Tracheophyta</taxon>
        <taxon>Spermatophyta</taxon>
        <taxon>Magnoliopsida</taxon>
        <taxon>eudicotyledons</taxon>
        <taxon>Gunneridae</taxon>
        <taxon>Pentapetalae</taxon>
        <taxon>asterids</taxon>
        <taxon>lamiids</taxon>
        <taxon>Solanales</taxon>
        <taxon>Solanaceae</taxon>
        <taxon>Solanoideae</taxon>
        <taxon>Solaneae</taxon>
        <taxon>Solanum</taxon>
    </lineage>
</organism>